<dbReference type="InterPro" id="IPR011048">
    <property type="entry name" value="Haem_d1_sf"/>
</dbReference>
<feature type="chain" id="PRO_5032677767" description="6-phosphogluconolactonase" evidence="3">
    <location>
        <begin position="25"/>
        <end position="381"/>
    </location>
</feature>
<dbReference type="SUPFAM" id="SSF51004">
    <property type="entry name" value="C-terminal (heme d1) domain of cytochrome cd1-nitrite reductase"/>
    <property type="match status" value="1"/>
</dbReference>
<gene>
    <name evidence="4" type="ORF">GCM10011487_14600</name>
</gene>
<evidence type="ECO:0000256" key="3">
    <source>
        <dbReference type="SAM" id="SignalP"/>
    </source>
</evidence>
<keyword evidence="3" id="KW-0732">Signal</keyword>
<evidence type="ECO:0008006" key="6">
    <source>
        <dbReference type="Google" id="ProtNLM"/>
    </source>
</evidence>
<feature type="signal peptide" evidence="3">
    <location>
        <begin position="1"/>
        <end position="24"/>
    </location>
</feature>
<keyword evidence="2" id="KW-0313">Glucose metabolism</keyword>
<dbReference type="Proteomes" id="UP000445000">
    <property type="component" value="Unassembled WGS sequence"/>
</dbReference>
<dbReference type="InterPro" id="IPR050282">
    <property type="entry name" value="Cycloisomerase_2"/>
</dbReference>
<comment type="caution">
    <text evidence="4">The sequence shown here is derived from an EMBL/GenBank/DDBJ whole genome shotgun (WGS) entry which is preliminary data.</text>
</comment>
<protein>
    <recommendedName>
        <fullName evidence="6">6-phosphogluconolactonase</fullName>
    </recommendedName>
</protein>
<dbReference type="EMBL" id="BLJN01000001">
    <property type="protein sequence ID" value="GFE79460.1"/>
    <property type="molecule type" value="Genomic_DNA"/>
</dbReference>
<evidence type="ECO:0000256" key="2">
    <source>
        <dbReference type="ARBA" id="ARBA00022526"/>
    </source>
</evidence>
<evidence type="ECO:0000313" key="4">
    <source>
        <dbReference type="EMBL" id="GFE79460.1"/>
    </source>
</evidence>
<dbReference type="RefSeq" id="WP_161811128.1">
    <property type="nucleotide sequence ID" value="NZ_BLJN01000001.1"/>
</dbReference>
<name>A0A829Y8F4_9GAMM</name>
<reference evidence="5" key="1">
    <citation type="submission" date="2020-01" db="EMBL/GenBank/DDBJ databases">
        <title>'Steroidobacter agaridevorans' sp. nov., agar-degrading bacteria isolated from rhizosphere soils.</title>
        <authorList>
            <person name="Ikenaga M."/>
            <person name="Kataoka M."/>
            <person name="Murouchi A."/>
            <person name="Katsuragi S."/>
            <person name="Sakai M."/>
        </authorList>
    </citation>
    <scope>NUCLEOTIDE SEQUENCE [LARGE SCALE GENOMIC DNA]</scope>
    <source>
        <strain evidence="5">YU21-B</strain>
    </source>
</reference>
<evidence type="ECO:0000313" key="5">
    <source>
        <dbReference type="Proteomes" id="UP000445000"/>
    </source>
</evidence>
<dbReference type="GO" id="GO:0006006">
    <property type="term" value="P:glucose metabolic process"/>
    <property type="evidence" value="ECO:0007669"/>
    <property type="project" value="UniProtKB-KW"/>
</dbReference>
<sequence length="381" mass="40883">MTMWRALLLSMVFGFVFAAAPSRAAEHWVYFGNRSTEPGQGIAAARFDSKTGRLTPAGVVADVNRPTWLLAHPTLPVIYAVSDPTGEAQSESNVFAFSADKATGKLSTLNNVASGGGGATHLTFDTESKSIFVAHFRTGHVSWLPVADDGRLGDLYAKQSNYGTGPHRRQTSPHAHGVVVDPSHRYVLAADLGADRVFVYRFDTATHQLTSGTPPFVSLAPGSGPRHLAFHPSGRFVFLVTELSADLVSYRWDAESGALQQVQIVPMDEPSFAGARNAAHIQASSDGRFVYASNRGANSMQVYAVDEQTGRLTEVQRISATGKTPWDFSLDPTGRWLLVANNASNSINVFSVDPASGKLTPGEAWLPINQPSNVTFLPAAN</sequence>
<organism evidence="4 5">
    <name type="scientific">Steroidobacter agaridevorans</name>
    <dbReference type="NCBI Taxonomy" id="2695856"/>
    <lineage>
        <taxon>Bacteria</taxon>
        <taxon>Pseudomonadati</taxon>
        <taxon>Pseudomonadota</taxon>
        <taxon>Gammaproteobacteria</taxon>
        <taxon>Steroidobacterales</taxon>
        <taxon>Steroidobacteraceae</taxon>
        <taxon>Steroidobacter</taxon>
    </lineage>
</organism>
<keyword evidence="5" id="KW-1185">Reference proteome</keyword>
<keyword evidence="2" id="KW-0119">Carbohydrate metabolism</keyword>
<dbReference type="InterPro" id="IPR019405">
    <property type="entry name" value="Lactonase_7-beta_prop"/>
</dbReference>
<accession>A0A829Y8F4</accession>
<dbReference type="AlphaFoldDB" id="A0A829Y8F4"/>
<proteinExistence type="inferred from homology"/>
<evidence type="ECO:0000256" key="1">
    <source>
        <dbReference type="ARBA" id="ARBA00005564"/>
    </source>
</evidence>
<comment type="similarity">
    <text evidence="1">Belongs to the cycloisomerase 2 family.</text>
</comment>
<dbReference type="InterPro" id="IPR015943">
    <property type="entry name" value="WD40/YVTN_repeat-like_dom_sf"/>
</dbReference>
<dbReference type="PANTHER" id="PTHR30344:SF1">
    <property type="entry name" value="6-PHOSPHOGLUCONOLACTONASE"/>
    <property type="match status" value="1"/>
</dbReference>
<dbReference type="GO" id="GO:0017057">
    <property type="term" value="F:6-phosphogluconolactonase activity"/>
    <property type="evidence" value="ECO:0007669"/>
    <property type="project" value="TreeGrafter"/>
</dbReference>
<dbReference type="Gene3D" id="2.130.10.10">
    <property type="entry name" value="YVTN repeat-like/Quinoprotein amine dehydrogenase"/>
    <property type="match status" value="1"/>
</dbReference>
<dbReference type="PANTHER" id="PTHR30344">
    <property type="entry name" value="6-PHOSPHOGLUCONOLACTONASE-RELATED"/>
    <property type="match status" value="1"/>
</dbReference>
<dbReference type="Pfam" id="PF10282">
    <property type="entry name" value="Lactonase"/>
    <property type="match status" value="1"/>
</dbReference>
<dbReference type="GO" id="GO:0005829">
    <property type="term" value="C:cytosol"/>
    <property type="evidence" value="ECO:0007669"/>
    <property type="project" value="TreeGrafter"/>
</dbReference>